<evidence type="ECO:0000313" key="3">
    <source>
        <dbReference type="Proteomes" id="UP000037685"/>
    </source>
</evidence>
<dbReference type="AlphaFoldDB" id="A0A0N0U8Z0"/>
<evidence type="ECO:0000313" key="2">
    <source>
        <dbReference type="EMBL" id="KOX91164.1"/>
    </source>
</evidence>
<organism evidence="2 3">
    <name type="scientific">Thermus aquaticus</name>
    <dbReference type="NCBI Taxonomy" id="271"/>
    <lineage>
        <taxon>Bacteria</taxon>
        <taxon>Thermotogati</taxon>
        <taxon>Deinococcota</taxon>
        <taxon>Deinococci</taxon>
        <taxon>Thermales</taxon>
        <taxon>Thermaceae</taxon>
        <taxon>Thermus</taxon>
    </lineage>
</organism>
<reference evidence="2 3" key="1">
    <citation type="submission" date="2015-07" db="EMBL/GenBank/DDBJ databases">
        <authorList>
            <person name="Noorani M."/>
        </authorList>
    </citation>
    <scope>NUCLEOTIDE SEQUENCE [LARGE SCALE GENOMIC DNA]</scope>
    <source>
        <strain evidence="3">ATCC 25104 / DSM 625 / JCM 10724 / NBRC 103206 / NCIMB 11243 / YT-1</strain>
    </source>
</reference>
<gene>
    <name evidence="2" type="ORF">BVI061214_00123</name>
</gene>
<dbReference type="PATRIC" id="fig|271.14.peg.207"/>
<proteinExistence type="predicted"/>
<evidence type="ECO:0000256" key="1">
    <source>
        <dbReference type="SAM" id="MobiDB-lite"/>
    </source>
</evidence>
<sequence>MGLREGDLHPLRRHARYALRVRHGKTPEAFGGLQGLLDGARNPGEVIAGGVPEGPVRRYPVQALASGELSPPGQGWLLWDLAWERARPPGKSCPCARLFAPKTGVRRPSPPEPPPLPSSGAGPSPPPQGESLPFRGRGNPHS</sequence>
<comment type="caution">
    <text evidence="2">The sequence shown here is derived from an EMBL/GenBank/DDBJ whole genome shotgun (WGS) entry which is preliminary data.</text>
</comment>
<accession>A0A0N0U8Z0</accession>
<feature type="region of interest" description="Disordered" evidence="1">
    <location>
        <begin position="99"/>
        <end position="142"/>
    </location>
</feature>
<dbReference type="Proteomes" id="UP000037685">
    <property type="component" value="Unassembled WGS sequence"/>
</dbReference>
<name>A0A0N0U8Z0_THEAQ</name>
<feature type="compositionally biased region" description="Pro residues" evidence="1">
    <location>
        <begin position="108"/>
        <end position="128"/>
    </location>
</feature>
<dbReference type="EMBL" id="LHCI01000105">
    <property type="protein sequence ID" value="KOX91164.1"/>
    <property type="molecule type" value="Genomic_DNA"/>
</dbReference>
<protein>
    <submittedName>
        <fullName evidence="2">Uncharacterized protein</fullName>
    </submittedName>
</protein>